<evidence type="ECO:0000256" key="5">
    <source>
        <dbReference type="ARBA" id="ARBA00023242"/>
    </source>
</evidence>
<dbReference type="InterPro" id="IPR047119">
    <property type="entry name" value="FOXN2/3-like"/>
</dbReference>
<protein>
    <submittedName>
        <fullName evidence="8">Forkhead box protein N5-like</fullName>
    </submittedName>
</protein>
<dbReference type="Pfam" id="PF00250">
    <property type="entry name" value="Forkhead"/>
    <property type="match status" value="1"/>
</dbReference>
<dbReference type="PANTHER" id="PTHR13962">
    <property type="entry name" value="FORKHEAD BOX PROTEIN N3-LIKE PROTEIN-RELATED"/>
    <property type="match status" value="1"/>
</dbReference>
<dbReference type="SMART" id="SM00339">
    <property type="entry name" value="FH"/>
    <property type="match status" value="1"/>
</dbReference>
<gene>
    <name evidence="8" type="ORF">BDFB_002463</name>
</gene>
<dbReference type="InterPro" id="IPR036390">
    <property type="entry name" value="WH_DNA-bd_sf"/>
</dbReference>
<feature type="non-terminal residue" evidence="8">
    <location>
        <position position="193"/>
    </location>
</feature>
<evidence type="ECO:0000256" key="3">
    <source>
        <dbReference type="ARBA" id="ARBA00023125"/>
    </source>
</evidence>
<dbReference type="EMBL" id="QDEB01016073">
    <property type="protein sequence ID" value="RZC41565.1"/>
    <property type="molecule type" value="Genomic_DNA"/>
</dbReference>
<dbReference type="OrthoDB" id="5954824at2759"/>
<dbReference type="PROSITE" id="PS50039">
    <property type="entry name" value="FORK_HEAD_3"/>
    <property type="match status" value="1"/>
</dbReference>
<comment type="subcellular location">
    <subcellularLocation>
        <location evidence="1 6">Nucleus</location>
    </subcellularLocation>
</comment>
<dbReference type="Proteomes" id="UP000292052">
    <property type="component" value="Unassembled WGS sequence"/>
</dbReference>
<dbReference type="GO" id="GO:0003700">
    <property type="term" value="F:DNA-binding transcription factor activity"/>
    <property type="evidence" value="ECO:0007669"/>
    <property type="project" value="InterPro"/>
</dbReference>
<dbReference type="GO" id="GO:0005634">
    <property type="term" value="C:nucleus"/>
    <property type="evidence" value="ECO:0007669"/>
    <property type="project" value="UniProtKB-SubCell"/>
</dbReference>
<comment type="caution">
    <text evidence="8">The sequence shown here is derived from an EMBL/GenBank/DDBJ whole genome shotgun (WGS) entry which is preliminary data.</text>
</comment>
<dbReference type="GO" id="GO:0000987">
    <property type="term" value="F:cis-regulatory region sequence-specific DNA binding"/>
    <property type="evidence" value="ECO:0007669"/>
    <property type="project" value="TreeGrafter"/>
</dbReference>
<sequence length="193" mass="22340">EHFPFYKQNDDRWKNSVRHNLSINPHFRKGSKAVHGAGHLWTIAQKDDKKTWQILDFTVSYSSLHQKKQRMQQFIQATYKENKCPEQEALDRELQAATASILGESFNEFEQNDDTSGEKKENIEVEFINIVDIQNGLEVSKQQIVQECGLGSDFLITDLNPNTLGLNLTEGEVINDGSFYDDISFEYYELEKE</sequence>
<evidence type="ECO:0000256" key="2">
    <source>
        <dbReference type="ARBA" id="ARBA00023015"/>
    </source>
</evidence>
<dbReference type="InterPro" id="IPR030456">
    <property type="entry name" value="TF_fork_head_CS_2"/>
</dbReference>
<dbReference type="PROSITE" id="PS00658">
    <property type="entry name" value="FORK_HEAD_2"/>
    <property type="match status" value="1"/>
</dbReference>
<dbReference type="AlphaFoldDB" id="A0A482W9B4"/>
<evidence type="ECO:0000256" key="4">
    <source>
        <dbReference type="ARBA" id="ARBA00023163"/>
    </source>
</evidence>
<keyword evidence="9" id="KW-1185">Reference proteome</keyword>
<proteinExistence type="predicted"/>
<dbReference type="InterPro" id="IPR036388">
    <property type="entry name" value="WH-like_DNA-bd_sf"/>
</dbReference>
<feature type="non-terminal residue" evidence="8">
    <location>
        <position position="1"/>
    </location>
</feature>
<feature type="DNA-binding region" description="Fork-head" evidence="6">
    <location>
        <begin position="1"/>
        <end position="43"/>
    </location>
</feature>
<organism evidence="8 9">
    <name type="scientific">Asbolus verrucosus</name>
    <name type="common">Desert ironclad beetle</name>
    <dbReference type="NCBI Taxonomy" id="1661398"/>
    <lineage>
        <taxon>Eukaryota</taxon>
        <taxon>Metazoa</taxon>
        <taxon>Ecdysozoa</taxon>
        <taxon>Arthropoda</taxon>
        <taxon>Hexapoda</taxon>
        <taxon>Insecta</taxon>
        <taxon>Pterygota</taxon>
        <taxon>Neoptera</taxon>
        <taxon>Endopterygota</taxon>
        <taxon>Coleoptera</taxon>
        <taxon>Polyphaga</taxon>
        <taxon>Cucujiformia</taxon>
        <taxon>Tenebrionidae</taxon>
        <taxon>Pimeliinae</taxon>
        <taxon>Asbolus</taxon>
    </lineage>
</organism>
<evidence type="ECO:0000256" key="1">
    <source>
        <dbReference type="ARBA" id="ARBA00004123"/>
    </source>
</evidence>
<dbReference type="SUPFAM" id="SSF46785">
    <property type="entry name" value="Winged helix' DNA-binding domain"/>
    <property type="match status" value="1"/>
</dbReference>
<name>A0A482W9B4_ASBVE</name>
<dbReference type="PANTHER" id="PTHR13962:SF17">
    <property type="entry name" value="FORKHEAD BOX PROTEIN N4"/>
    <property type="match status" value="1"/>
</dbReference>
<keyword evidence="3 6" id="KW-0238">DNA-binding</keyword>
<reference evidence="8 9" key="1">
    <citation type="submission" date="2017-03" db="EMBL/GenBank/DDBJ databases">
        <title>Genome of the blue death feigning beetle - Asbolus verrucosus.</title>
        <authorList>
            <person name="Rider S.D."/>
        </authorList>
    </citation>
    <scope>NUCLEOTIDE SEQUENCE [LARGE SCALE GENOMIC DNA]</scope>
    <source>
        <strain evidence="8">Butters</strain>
        <tissue evidence="8">Head and leg muscle</tissue>
    </source>
</reference>
<evidence type="ECO:0000259" key="7">
    <source>
        <dbReference type="PROSITE" id="PS50039"/>
    </source>
</evidence>
<keyword evidence="5 6" id="KW-0539">Nucleus</keyword>
<dbReference type="InterPro" id="IPR001766">
    <property type="entry name" value="Fork_head_dom"/>
</dbReference>
<feature type="domain" description="Fork-head" evidence="7">
    <location>
        <begin position="1"/>
        <end position="43"/>
    </location>
</feature>
<keyword evidence="4" id="KW-0804">Transcription</keyword>
<dbReference type="Gene3D" id="1.10.10.10">
    <property type="entry name" value="Winged helix-like DNA-binding domain superfamily/Winged helix DNA-binding domain"/>
    <property type="match status" value="1"/>
</dbReference>
<keyword evidence="2" id="KW-0805">Transcription regulation</keyword>
<evidence type="ECO:0000256" key="6">
    <source>
        <dbReference type="PROSITE-ProRule" id="PRU00089"/>
    </source>
</evidence>
<accession>A0A482W9B4</accession>
<evidence type="ECO:0000313" key="8">
    <source>
        <dbReference type="EMBL" id="RZC41565.1"/>
    </source>
</evidence>
<evidence type="ECO:0000313" key="9">
    <source>
        <dbReference type="Proteomes" id="UP000292052"/>
    </source>
</evidence>
<dbReference type="STRING" id="1661398.A0A482W9B4"/>